<dbReference type="OrthoDB" id="4463773at2"/>
<proteinExistence type="predicted"/>
<organism evidence="4 5">
    <name type="scientific">Streptomyces alboniger</name>
    <dbReference type="NCBI Taxonomy" id="132473"/>
    <lineage>
        <taxon>Bacteria</taxon>
        <taxon>Bacillati</taxon>
        <taxon>Actinomycetota</taxon>
        <taxon>Actinomycetes</taxon>
        <taxon>Kitasatosporales</taxon>
        <taxon>Streptomycetaceae</taxon>
        <taxon>Streptomyces</taxon>
        <taxon>Streptomyces aurantiacus group</taxon>
    </lineage>
</organism>
<dbReference type="AlphaFoldDB" id="A0A5J6HQ76"/>
<evidence type="ECO:0000256" key="2">
    <source>
        <dbReference type="SAM" id="Phobius"/>
    </source>
</evidence>
<feature type="transmembrane region" description="Helical" evidence="2">
    <location>
        <begin position="65"/>
        <end position="86"/>
    </location>
</feature>
<evidence type="ECO:0000259" key="3">
    <source>
        <dbReference type="Pfam" id="PF10708"/>
    </source>
</evidence>
<gene>
    <name evidence="4" type="ORF">CP975_30830</name>
</gene>
<keyword evidence="2" id="KW-0472">Membrane</keyword>
<feature type="domain" description="DUF2510" evidence="3">
    <location>
        <begin position="7"/>
        <end position="41"/>
    </location>
</feature>
<sequence>MTQMTPPGWYPDPGQTPGGPPTERWWDGNVWTDQVRAAGTHAYPTQAAFPAHPGQAPAPRRGLRVAIAVGVVLVVLAGIGGGVYALTADDDGGGDGSAAKAPSSGAPQNPKDSESPDEPRSPDGSEGPEDPGQEAGFANDSANGIKIPIPDGWRGGPTRFGAGVQTDPIPCPGNPQEQCTRGSAYSQNAEKLDIDAKTPEAAAKADIKQNAKEGYGGKTYGRITSHKVLASKSITVAGQKGYHVRWKAVTEKSDDGYVESLAFPSPADKSKIIIVRMGIDDNDQAPSPSYMDQIAKGIKAGSTSGGAGAGQDV</sequence>
<evidence type="ECO:0000313" key="5">
    <source>
        <dbReference type="Proteomes" id="UP000326553"/>
    </source>
</evidence>
<keyword evidence="5" id="KW-1185">Reference proteome</keyword>
<protein>
    <submittedName>
        <fullName evidence="4">DUF2510 domain-containing protein</fullName>
    </submittedName>
</protein>
<accession>A0A5J6HQ76</accession>
<evidence type="ECO:0000256" key="1">
    <source>
        <dbReference type="SAM" id="MobiDB-lite"/>
    </source>
</evidence>
<keyword evidence="2" id="KW-1133">Transmembrane helix</keyword>
<name>A0A5J6HQ76_STRAD</name>
<feature type="region of interest" description="Disordered" evidence="1">
    <location>
        <begin position="93"/>
        <end position="181"/>
    </location>
</feature>
<feature type="region of interest" description="Disordered" evidence="1">
    <location>
        <begin position="1"/>
        <end position="22"/>
    </location>
</feature>
<dbReference type="InterPro" id="IPR018929">
    <property type="entry name" value="DUF2510"/>
</dbReference>
<dbReference type="Pfam" id="PF10708">
    <property type="entry name" value="DUF2510"/>
    <property type="match status" value="1"/>
</dbReference>
<dbReference type="Proteomes" id="UP000326553">
    <property type="component" value="Chromosome"/>
</dbReference>
<feature type="compositionally biased region" description="Low complexity" evidence="1">
    <location>
        <begin position="97"/>
        <end position="107"/>
    </location>
</feature>
<feature type="compositionally biased region" description="Basic and acidic residues" evidence="1">
    <location>
        <begin position="111"/>
        <end position="123"/>
    </location>
</feature>
<reference evidence="4 5" key="1">
    <citation type="submission" date="2017-09" db="EMBL/GenBank/DDBJ databases">
        <authorList>
            <person name="Lee N."/>
            <person name="Cho B.-K."/>
        </authorList>
    </citation>
    <scope>NUCLEOTIDE SEQUENCE [LARGE SCALE GENOMIC DNA]</scope>
    <source>
        <strain evidence="4 5">ATCC 12461</strain>
    </source>
</reference>
<keyword evidence="2" id="KW-0812">Transmembrane</keyword>
<evidence type="ECO:0000313" key="4">
    <source>
        <dbReference type="EMBL" id="QEV21352.1"/>
    </source>
</evidence>
<dbReference type="KEGG" id="salw:CP975_30830"/>
<dbReference type="EMBL" id="CP023695">
    <property type="protein sequence ID" value="QEV21352.1"/>
    <property type="molecule type" value="Genomic_DNA"/>
</dbReference>
<dbReference type="RefSeq" id="WP_055534246.1">
    <property type="nucleotide sequence ID" value="NZ_CP023695.1"/>
</dbReference>